<dbReference type="InParanoid" id="A0A3N4LT45"/>
<sequence>MSEPGRHMQPLRRSSLDDRKKNTPFLSRSWSRGSSICIPVWMHAVLSQYIPSTDSTAEPYELVPIRDLGCRHLGWSS</sequence>
<feature type="region of interest" description="Disordered" evidence="1">
    <location>
        <begin position="1"/>
        <end position="28"/>
    </location>
</feature>
<keyword evidence="3" id="KW-1185">Reference proteome</keyword>
<reference evidence="2 3" key="1">
    <citation type="journal article" date="2018" name="Nat. Ecol. Evol.">
        <title>Pezizomycetes genomes reveal the molecular basis of ectomycorrhizal truffle lifestyle.</title>
        <authorList>
            <person name="Murat C."/>
            <person name="Payen T."/>
            <person name="Noel B."/>
            <person name="Kuo A."/>
            <person name="Morin E."/>
            <person name="Chen J."/>
            <person name="Kohler A."/>
            <person name="Krizsan K."/>
            <person name="Balestrini R."/>
            <person name="Da Silva C."/>
            <person name="Montanini B."/>
            <person name="Hainaut M."/>
            <person name="Levati E."/>
            <person name="Barry K.W."/>
            <person name="Belfiori B."/>
            <person name="Cichocki N."/>
            <person name="Clum A."/>
            <person name="Dockter R.B."/>
            <person name="Fauchery L."/>
            <person name="Guy J."/>
            <person name="Iotti M."/>
            <person name="Le Tacon F."/>
            <person name="Lindquist E.A."/>
            <person name="Lipzen A."/>
            <person name="Malagnac F."/>
            <person name="Mello A."/>
            <person name="Molinier V."/>
            <person name="Miyauchi S."/>
            <person name="Poulain J."/>
            <person name="Riccioni C."/>
            <person name="Rubini A."/>
            <person name="Sitrit Y."/>
            <person name="Splivallo R."/>
            <person name="Traeger S."/>
            <person name="Wang M."/>
            <person name="Zifcakova L."/>
            <person name="Wipf D."/>
            <person name="Zambonelli A."/>
            <person name="Paolocci F."/>
            <person name="Nowrousian M."/>
            <person name="Ottonello S."/>
            <person name="Baldrian P."/>
            <person name="Spatafora J.W."/>
            <person name="Henrissat B."/>
            <person name="Nagy L.G."/>
            <person name="Aury J.M."/>
            <person name="Wincker P."/>
            <person name="Grigoriev I.V."/>
            <person name="Bonfante P."/>
            <person name="Martin F.M."/>
        </authorList>
    </citation>
    <scope>NUCLEOTIDE SEQUENCE [LARGE SCALE GENOMIC DNA]</scope>
    <source>
        <strain evidence="2 3">ATCC MYA-4762</strain>
    </source>
</reference>
<name>A0A3N4LT45_9PEZI</name>
<protein>
    <submittedName>
        <fullName evidence="2">Uncharacterized protein</fullName>
    </submittedName>
</protein>
<accession>A0A3N4LT45</accession>
<dbReference type="Proteomes" id="UP000267821">
    <property type="component" value="Unassembled WGS sequence"/>
</dbReference>
<proteinExistence type="predicted"/>
<dbReference type="EMBL" id="ML121562">
    <property type="protein sequence ID" value="RPB21175.1"/>
    <property type="molecule type" value="Genomic_DNA"/>
</dbReference>
<evidence type="ECO:0000313" key="2">
    <source>
        <dbReference type="EMBL" id="RPB21175.1"/>
    </source>
</evidence>
<gene>
    <name evidence="2" type="ORF">L211DRAFT_450805</name>
</gene>
<organism evidence="2 3">
    <name type="scientific">Terfezia boudieri ATCC MYA-4762</name>
    <dbReference type="NCBI Taxonomy" id="1051890"/>
    <lineage>
        <taxon>Eukaryota</taxon>
        <taxon>Fungi</taxon>
        <taxon>Dikarya</taxon>
        <taxon>Ascomycota</taxon>
        <taxon>Pezizomycotina</taxon>
        <taxon>Pezizomycetes</taxon>
        <taxon>Pezizales</taxon>
        <taxon>Pezizaceae</taxon>
        <taxon>Terfezia</taxon>
    </lineage>
</organism>
<dbReference type="AlphaFoldDB" id="A0A3N4LT45"/>
<evidence type="ECO:0000256" key="1">
    <source>
        <dbReference type="SAM" id="MobiDB-lite"/>
    </source>
</evidence>
<evidence type="ECO:0000313" key="3">
    <source>
        <dbReference type="Proteomes" id="UP000267821"/>
    </source>
</evidence>